<reference evidence="9 10" key="1">
    <citation type="submission" date="2017-01" db="EMBL/GenBank/DDBJ databases">
        <authorList>
            <person name="Varghese N."/>
            <person name="Submissions S."/>
        </authorList>
    </citation>
    <scope>NUCLEOTIDE SEQUENCE [LARGE SCALE GENOMIC DNA]</scope>
    <source>
        <strain evidence="9 10">DSM 2061</strain>
    </source>
</reference>
<feature type="transmembrane region" description="Helical" evidence="7">
    <location>
        <begin position="49"/>
        <end position="65"/>
    </location>
</feature>
<dbReference type="Pfam" id="PF01694">
    <property type="entry name" value="Rhomboid"/>
    <property type="match status" value="1"/>
</dbReference>
<keyword evidence="5 7" id="KW-1133">Transmembrane helix</keyword>
<dbReference type="InterPro" id="IPR050925">
    <property type="entry name" value="Rhomboid_protease_S54"/>
</dbReference>
<feature type="transmembrane region" description="Helical" evidence="7">
    <location>
        <begin position="323"/>
        <end position="343"/>
    </location>
</feature>
<proteinExistence type="inferred from homology"/>
<evidence type="ECO:0000256" key="7">
    <source>
        <dbReference type="SAM" id="Phobius"/>
    </source>
</evidence>
<feature type="transmembrane region" description="Helical" evidence="7">
    <location>
        <begin position="403"/>
        <end position="424"/>
    </location>
</feature>
<evidence type="ECO:0000313" key="10">
    <source>
        <dbReference type="Proteomes" id="UP000185728"/>
    </source>
</evidence>
<dbReference type="Gene3D" id="1.20.1540.10">
    <property type="entry name" value="Rhomboid-like"/>
    <property type="match status" value="1"/>
</dbReference>
<feature type="transmembrane region" description="Helical" evidence="7">
    <location>
        <begin position="12"/>
        <end position="29"/>
    </location>
</feature>
<evidence type="ECO:0000256" key="5">
    <source>
        <dbReference type="ARBA" id="ARBA00022989"/>
    </source>
</evidence>
<dbReference type="GO" id="GO:0006508">
    <property type="term" value="P:proteolysis"/>
    <property type="evidence" value="ECO:0007669"/>
    <property type="project" value="UniProtKB-KW"/>
</dbReference>
<evidence type="ECO:0000313" key="9">
    <source>
        <dbReference type="EMBL" id="SIS54208.1"/>
    </source>
</evidence>
<dbReference type="Proteomes" id="UP000185728">
    <property type="component" value="Unassembled WGS sequence"/>
</dbReference>
<accession>A0ABY1KNP4</accession>
<evidence type="ECO:0000256" key="1">
    <source>
        <dbReference type="ARBA" id="ARBA00004141"/>
    </source>
</evidence>
<sequence length="512" mass="57879">MNRLSIKLKEVYFPFLVISIATILAYNLFRWIFDIKLGILPLKEDLLDFWIPFAIPWVPILLWLRRRIPILKISRKGGDGNFAYQFAMALAMTVPIIISQNYLQKASYDLIFVNNIQQTKAHEKEKYFKVNAYSLDKNTLLPYVTSRTSGKYNSRLNFHLYISCPFKKAENVWYGITFKKTISNRLNDHEKDVAYKKFIQASERKLKSYSFQNANYFQKLGNSDDRDGFLGAIKTVNTGVDEKAQIILVPKMEAFVDKNDNSFTWIFASFGIGAFVLLLMTTLPGINKKELNNFKKRKDLKDDDLKEFLEYLNPMGPYKSTSILLLLNIAVFLVMMFSGLNIISPTPQELLEIGGNRRAEVMTGEFWRLLTSTFIHGGLLHLVMNLVGLGLGGMVLDSILGRAQFILSYILCGIVASIASVIWYENTVSVGASGAIFGLYGIILAFTIFKIFPRYMRSTTWILLGFYAGGSLLFGFLGGIDNAAHFGGLISGFVIGGILILTQKEALKQKAK</sequence>
<keyword evidence="6 7" id="KW-0472">Membrane</keyword>
<comment type="subcellular location">
    <subcellularLocation>
        <location evidence="1">Membrane</location>
        <topology evidence="1">Multi-pass membrane protein</topology>
    </subcellularLocation>
</comment>
<keyword evidence="9" id="KW-0645">Protease</keyword>
<keyword evidence="3 7" id="KW-0812">Transmembrane</keyword>
<dbReference type="RefSeq" id="WP_083690413.1">
    <property type="nucleotide sequence ID" value="NZ_FTOB01000002.1"/>
</dbReference>
<keyword evidence="10" id="KW-1185">Reference proteome</keyword>
<protein>
    <submittedName>
        <fullName evidence="9">Rhomboid protease GluP</fullName>
    </submittedName>
</protein>
<comment type="caution">
    <text evidence="9">The sequence shown here is derived from an EMBL/GenBank/DDBJ whole genome shotgun (WGS) entry which is preliminary data.</text>
</comment>
<feature type="transmembrane region" description="Helical" evidence="7">
    <location>
        <begin position="86"/>
        <end position="103"/>
    </location>
</feature>
<comment type="similarity">
    <text evidence="2">Belongs to the peptidase S54 family.</text>
</comment>
<evidence type="ECO:0000256" key="6">
    <source>
        <dbReference type="ARBA" id="ARBA00023136"/>
    </source>
</evidence>
<evidence type="ECO:0000259" key="8">
    <source>
        <dbReference type="Pfam" id="PF01694"/>
    </source>
</evidence>
<feature type="transmembrane region" description="Helical" evidence="7">
    <location>
        <begin position="483"/>
        <end position="502"/>
    </location>
</feature>
<name>A0ABY1KNP4_9FLAO</name>
<dbReference type="InterPro" id="IPR022764">
    <property type="entry name" value="Peptidase_S54_rhomboid_dom"/>
</dbReference>
<keyword evidence="4" id="KW-0378">Hydrolase</keyword>
<dbReference type="InterPro" id="IPR035952">
    <property type="entry name" value="Rhomboid-like_sf"/>
</dbReference>
<feature type="transmembrane region" description="Helical" evidence="7">
    <location>
        <begin position="374"/>
        <end position="396"/>
    </location>
</feature>
<evidence type="ECO:0000256" key="2">
    <source>
        <dbReference type="ARBA" id="ARBA00009045"/>
    </source>
</evidence>
<dbReference type="SUPFAM" id="SSF144091">
    <property type="entry name" value="Rhomboid-like"/>
    <property type="match status" value="1"/>
</dbReference>
<evidence type="ECO:0000256" key="4">
    <source>
        <dbReference type="ARBA" id="ARBA00022801"/>
    </source>
</evidence>
<feature type="transmembrane region" description="Helical" evidence="7">
    <location>
        <begin position="461"/>
        <end position="477"/>
    </location>
</feature>
<dbReference type="EMBL" id="FTOB01000002">
    <property type="protein sequence ID" value="SIS54208.1"/>
    <property type="molecule type" value="Genomic_DNA"/>
</dbReference>
<feature type="transmembrane region" description="Helical" evidence="7">
    <location>
        <begin position="265"/>
        <end position="286"/>
    </location>
</feature>
<dbReference type="PANTHER" id="PTHR43731">
    <property type="entry name" value="RHOMBOID PROTEASE"/>
    <property type="match status" value="1"/>
</dbReference>
<dbReference type="GO" id="GO:0008233">
    <property type="term" value="F:peptidase activity"/>
    <property type="evidence" value="ECO:0007669"/>
    <property type="project" value="UniProtKB-KW"/>
</dbReference>
<dbReference type="PANTHER" id="PTHR43731:SF14">
    <property type="entry name" value="PRESENILIN-ASSOCIATED RHOMBOID-LIKE PROTEIN, MITOCHONDRIAL"/>
    <property type="match status" value="1"/>
</dbReference>
<organism evidence="9 10">
    <name type="scientific">Zobellia uliginosa</name>
    <dbReference type="NCBI Taxonomy" id="143224"/>
    <lineage>
        <taxon>Bacteria</taxon>
        <taxon>Pseudomonadati</taxon>
        <taxon>Bacteroidota</taxon>
        <taxon>Flavobacteriia</taxon>
        <taxon>Flavobacteriales</taxon>
        <taxon>Flavobacteriaceae</taxon>
        <taxon>Zobellia</taxon>
    </lineage>
</organism>
<gene>
    <name evidence="9" type="ORF">SAMN05421766_102642</name>
</gene>
<feature type="domain" description="Peptidase S54 rhomboid" evidence="8">
    <location>
        <begin position="364"/>
        <end position="500"/>
    </location>
</feature>
<evidence type="ECO:0000256" key="3">
    <source>
        <dbReference type="ARBA" id="ARBA00022692"/>
    </source>
</evidence>
<feature type="transmembrane region" description="Helical" evidence="7">
    <location>
        <begin position="430"/>
        <end position="449"/>
    </location>
</feature>